<keyword evidence="6 11" id="KW-0798">TonB box</keyword>
<dbReference type="Gene3D" id="2.40.170.20">
    <property type="entry name" value="TonB-dependent receptor, beta-barrel domain"/>
    <property type="match status" value="1"/>
</dbReference>
<keyword evidence="12" id="KW-0175">Coiled coil</keyword>
<dbReference type="SUPFAM" id="SSF56935">
    <property type="entry name" value="Porins"/>
    <property type="match status" value="1"/>
</dbReference>
<evidence type="ECO:0000256" key="7">
    <source>
        <dbReference type="ARBA" id="ARBA00023136"/>
    </source>
</evidence>
<comment type="similarity">
    <text evidence="9 11">Belongs to the TonB-dependent receptor family.</text>
</comment>
<dbReference type="RefSeq" id="WP_077462739.1">
    <property type="nucleotide sequence ID" value="NZ_MLAA01000009.1"/>
</dbReference>
<comment type="caution">
    <text evidence="16">The sequence shown here is derived from an EMBL/GenBank/DDBJ whole genome shotgun (WGS) entry which is preliminary data.</text>
</comment>
<gene>
    <name evidence="16" type="ORF">BKG89_03145</name>
</gene>
<dbReference type="InterPro" id="IPR000531">
    <property type="entry name" value="Beta-barrel_TonB"/>
</dbReference>
<evidence type="ECO:0000313" key="17">
    <source>
        <dbReference type="Proteomes" id="UP000188820"/>
    </source>
</evidence>
<dbReference type="EMBL" id="MLAA01000009">
    <property type="protein sequence ID" value="OOF70618.1"/>
    <property type="molecule type" value="Genomic_DNA"/>
</dbReference>
<evidence type="ECO:0000259" key="15">
    <source>
        <dbReference type="Pfam" id="PF07715"/>
    </source>
</evidence>
<evidence type="ECO:0000256" key="5">
    <source>
        <dbReference type="ARBA" id="ARBA00022729"/>
    </source>
</evidence>
<keyword evidence="4 9" id="KW-0812">Transmembrane</keyword>
<dbReference type="Pfam" id="PF07715">
    <property type="entry name" value="Plug"/>
    <property type="match status" value="1"/>
</dbReference>
<dbReference type="PANTHER" id="PTHR30069">
    <property type="entry name" value="TONB-DEPENDENT OUTER MEMBRANE RECEPTOR"/>
    <property type="match status" value="1"/>
</dbReference>
<feature type="domain" description="TonB-dependent receptor-like beta-barrel" evidence="14">
    <location>
        <begin position="570"/>
        <end position="951"/>
    </location>
</feature>
<dbReference type="PROSITE" id="PS01156">
    <property type="entry name" value="TONB_DEPENDENT_REC_2"/>
    <property type="match status" value="1"/>
</dbReference>
<feature type="short sequence motif" description="TonB C-terminal box" evidence="10">
    <location>
        <begin position="980"/>
        <end position="997"/>
    </location>
</feature>
<dbReference type="InterPro" id="IPR039426">
    <property type="entry name" value="TonB-dep_rcpt-like"/>
</dbReference>
<organism evidence="16 17">
    <name type="scientific">Rodentibacter caecimuris</name>
    <dbReference type="NCBI Taxonomy" id="1796644"/>
    <lineage>
        <taxon>Bacteria</taxon>
        <taxon>Pseudomonadati</taxon>
        <taxon>Pseudomonadota</taxon>
        <taxon>Gammaproteobacteria</taxon>
        <taxon>Pasteurellales</taxon>
        <taxon>Pasteurellaceae</taxon>
        <taxon>Rodentibacter</taxon>
    </lineage>
</organism>
<feature type="coiled-coil region" evidence="12">
    <location>
        <begin position="416"/>
        <end position="443"/>
    </location>
</feature>
<dbReference type="PROSITE" id="PS52016">
    <property type="entry name" value="TONB_DEPENDENT_REC_3"/>
    <property type="match status" value="1"/>
</dbReference>
<keyword evidence="17" id="KW-1185">Reference proteome</keyword>
<dbReference type="Proteomes" id="UP000188820">
    <property type="component" value="Unassembled WGS sequence"/>
</dbReference>
<evidence type="ECO:0000256" key="9">
    <source>
        <dbReference type="PROSITE-ProRule" id="PRU01360"/>
    </source>
</evidence>
<dbReference type="NCBIfam" id="TIGR01786">
    <property type="entry name" value="TonB-hemlactrns"/>
    <property type="match status" value="1"/>
</dbReference>
<dbReference type="InterPro" id="IPR012910">
    <property type="entry name" value="Plug_dom"/>
</dbReference>
<proteinExistence type="inferred from homology"/>
<protein>
    <recommendedName>
        <fullName evidence="18">Ligand-gated channel protein</fullName>
    </recommendedName>
</protein>
<evidence type="ECO:0000256" key="8">
    <source>
        <dbReference type="ARBA" id="ARBA00023237"/>
    </source>
</evidence>
<keyword evidence="3 9" id="KW-1134">Transmembrane beta strand</keyword>
<evidence type="ECO:0000256" key="6">
    <source>
        <dbReference type="ARBA" id="ARBA00023077"/>
    </source>
</evidence>
<feature type="domain" description="TonB-dependent receptor plug" evidence="15">
    <location>
        <begin position="60"/>
        <end position="166"/>
    </location>
</feature>
<dbReference type="PANTHER" id="PTHR30069:SF54">
    <property type="entry name" value="TRANSFERRIN-BINDING PROTEIN A"/>
    <property type="match status" value="1"/>
</dbReference>
<evidence type="ECO:0000256" key="2">
    <source>
        <dbReference type="ARBA" id="ARBA00022448"/>
    </source>
</evidence>
<evidence type="ECO:0008006" key="18">
    <source>
        <dbReference type="Google" id="ProtNLM"/>
    </source>
</evidence>
<evidence type="ECO:0000256" key="10">
    <source>
        <dbReference type="PROSITE-ProRule" id="PRU10144"/>
    </source>
</evidence>
<feature type="region of interest" description="Disordered" evidence="13">
    <location>
        <begin position="380"/>
        <end position="409"/>
    </location>
</feature>
<dbReference type="InterPro" id="IPR037066">
    <property type="entry name" value="Plug_dom_sf"/>
</dbReference>
<dbReference type="Pfam" id="PF00593">
    <property type="entry name" value="TonB_dep_Rec_b-barrel"/>
    <property type="match status" value="1"/>
</dbReference>
<evidence type="ECO:0000259" key="14">
    <source>
        <dbReference type="Pfam" id="PF00593"/>
    </source>
</evidence>
<evidence type="ECO:0000256" key="13">
    <source>
        <dbReference type="SAM" id="MobiDB-lite"/>
    </source>
</evidence>
<evidence type="ECO:0000313" key="16">
    <source>
        <dbReference type="EMBL" id="OOF70618.1"/>
    </source>
</evidence>
<sequence length="997" mass="113707">MPLFHQYIRHNKKIISMKVIFLTPTILVPFAAASPQQGDGIAQLEEITVTAEADELSTNSKIVKNIEQLEKQQVNNIRDLIRYDAGVSVVEQNRGGSSGFAIRGVDKNRVAITVDDIPQLQSHKTRRESSYYGSGARNEIELENITSVEIDKGSQSLRSGSGALGGSVNFRTKTIEDILSEGEKFAITSKTAYSSKNSQLMQSLGTAFNEGNLKGLFQYTNRNGKEIKVHDDVMKKKYEIRKLGAHVHKYLPESKTPNTLFENGKFFKCKDCTEPFYSSLLTRFDDLQSAIAHYKSSNGGRDFTPEELAQLKQMVHPTEIVSAKDYTGPDREAPDPLKAKSDSYLIRLEYEIAPNQLLGGIFEDTKQSYATRDMRVRAYYPAPPKAPSIPDPRPKPPSSPKGDNYTCRDCPNGWDEDSYRKDFEEWKNKFKEYQKQKLEYDTKGINSEADKIWREYDQKKGEYDETRRDFINRIPPLGGGGYIDDILVGVSVPIAYTRTHFSTELHRKKRQSLYYIIEPKNKWADKLELNLDIQKIGVKSIYRELSCSKYPKADKDCRASRDKPGSSENIDDVNYQEKYMHLGFKYDNSFNIDPITYRFKITGGLANYSAVQDHYSYTLRFGGLRLEGKPDRTTYVPNGLGREDIRDIERANRCEEGWCDFRIKGKNRYLGLDNQLSFGKWFDTSIGFRRNRDIVSGDKSFLVKRVYNNTTYQFNATLKPTEQVSIAYNYSTGFRNPSNQEVYGWSPHGKQSTAHLKPETSVHNEVMVTLKGDWGYVEANKFISSYKNLISLALDTETQIMKDYNFSNATIEGYGVSGHFDLNAIVNAIPSGFSTNITYEKSKPKKATRINDNLIYGTLYPFDAIQPARVVIGLNYDAPSEKWGGSLIMTYSKAKDPRELETRGFFAKDPEHPSNKSKLTNIETKSWKTLDLLGYYEIRKNMMLNVGIYNLLNEQYSTWESVRRSSTNSIHPESQYGSVARYAAPGRNYFVSLNMKF</sequence>
<dbReference type="InterPro" id="IPR036942">
    <property type="entry name" value="Beta-barrel_TonB_sf"/>
</dbReference>
<dbReference type="InterPro" id="IPR010949">
    <property type="entry name" value="TonB_Hb/transfer/lactofer_rcpt"/>
</dbReference>
<keyword evidence="2 9" id="KW-0813">Transport</keyword>
<evidence type="ECO:0000256" key="4">
    <source>
        <dbReference type="ARBA" id="ARBA00022692"/>
    </source>
</evidence>
<keyword evidence="8 9" id="KW-0998">Cell outer membrane</keyword>
<evidence type="ECO:0000256" key="12">
    <source>
        <dbReference type="SAM" id="Coils"/>
    </source>
</evidence>
<feature type="compositionally biased region" description="Pro residues" evidence="13">
    <location>
        <begin position="381"/>
        <end position="399"/>
    </location>
</feature>
<keyword evidence="5" id="KW-0732">Signal</keyword>
<comment type="subcellular location">
    <subcellularLocation>
        <location evidence="1 9">Cell outer membrane</location>
        <topology evidence="1 9">Multi-pass membrane protein</topology>
    </subcellularLocation>
</comment>
<evidence type="ECO:0000256" key="11">
    <source>
        <dbReference type="RuleBase" id="RU003357"/>
    </source>
</evidence>
<name>A0ABX3KZI0_9PAST</name>
<keyword evidence="7 9" id="KW-0472">Membrane</keyword>
<accession>A0ABX3KZI0</accession>
<evidence type="ECO:0000256" key="3">
    <source>
        <dbReference type="ARBA" id="ARBA00022452"/>
    </source>
</evidence>
<reference evidence="16 17" key="1">
    <citation type="submission" date="2016-10" db="EMBL/GenBank/DDBJ databases">
        <title>Rodentibacter gen. nov. and new species.</title>
        <authorList>
            <person name="Christensen H."/>
        </authorList>
    </citation>
    <scope>NUCLEOTIDE SEQUENCE [LARGE SCALE GENOMIC DNA]</scope>
    <source>
        <strain evidence="16 17">1998236014</strain>
    </source>
</reference>
<dbReference type="Gene3D" id="2.170.130.10">
    <property type="entry name" value="TonB-dependent receptor, plug domain"/>
    <property type="match status" value="1"/>
</dbReference>
<dbReference type="InterPro" id="IPR010917">
    <property type="entry name" value="TonB_rcpt_CS"/>
</dbReference>
<evidence type="ECO:0000256" key="1">
    <source>
        <dbReference type="ARBA" id="ARBA00004571"/>
    </source>
</evidence>